<evidence type="ECO:0000256" key="2">
    <source>
        <dbReference type="ARBA" id="ARBA00022801"/>
    </source>
</evidence>
<dbReference type="InterPro" id="IPR048228">
    <property type="entry name" value="HelD_bacillota"/>
</dbReference>
<proteinExistence type="predicted"/>
<dbReference type="SUPFAM" id="SSF52540">
    <property type="entry name" value="P-loop containing nucleoside triphosphate hydrolases"/>
    <property type="match status" value="1"/>
</dbReference>
<evidence type="ECO:0000259" key="6">
    <source>
        <dbReference type="PROSITE" id="PS51198"/>
    </source>
</evidence>
<evidence type="ECO:0000313" key="8">
    <source>
        <dbReference type="Proteomes" id="UP001597541"/>
    </source>
</evidence>
<evidence type="ECO:0000256" key="3">
    <source>
        <dbReference type="ARBA" id="ARBA00022806"/>
    </source>
</evidence>
<keyword evidence="3 5" id="KW-0347">Helicase</keyword>
<dbReference type="NCBIfam" id="NF041464">
    <property type="entry name" value="HelD_BACSU"/>
    <property type="match status" value="1"/>
</dbReference>
<evidence type="ECO:0000256" key="5">
    <source>
        <dbReference type="PROSITE-ProRule" id="PRU00560"/>
    </source>
</evidence>
<dbReference type="PANTHER" id="PTHR11070">
    <property type="entry name" value="UVRD / RECB / PCRA DNA HELICASE FAMILY MEMBER"/>
    <property type="match status" value="1"/>
</dbReference>
<dbReference type="RefSeq" id="WP_377600972.1">
    <property type="nucleotide sequence ID" value="NZ_JBHUME010000005.1"/>
</dbReference>
<dbReference type="PROSITE" id="PS51198">
    <property type="entry name" value="UVRD_HELICASE_ATP_BIND"/>
    <property type="match status" value="1"/>
</dbReference>
<reference evidence="8" key="1">
    <citation type="journal article" date="2019" name="Int. J. Syst. Evol. Microbiol.">
        <title>The Global Catalogue of Microorganisms (GCM) 10K type strain sequencing project: providing services to taxonomists for standard genome sequencing and annotation.</title>
        <authorList>
            <consortium name="The Broad Institute Genomics Platform"/>
            <consortium name="The Broad Institute Genome Sequencing Center for Infectious Disease"/>
            <person name="Wu L."/>
            <person name="Ma J."/>
        </authorList>
    </citation>
    <scope>NUCLEOTIDE SEQUENCE [LARGE SCALE GENOMIC DNA]</scope>
    <source>
        <strain evidence="8">KCTC 3950</strain>
    </source>
</reference>
<dbReference type="Proteomes" id="UP001597541">
    <property type="component" value="Unassembled WGS sequence"/>
</dbReference>
<evidence type="ECO:0000256" key="4">
    <source>
        <dbReference type="ARBA" id="ARBA00022840"/>
    </source>
</evidence>
<protein>
    <submittedName>
        <fullName evidence="7">RNA polymerase recycling motor HelD</fullName>
    </submittedName>
</protein>
<gene>
    <name evidence="7" type="primary">helD</name>
    <name evidence="7" type="ORF">ACFSUF_05635</name>
</gene>
<evidence type="ECO:0000313" key="7">
    <source>
        <dbReference type="EMBL" id="MFD2611904.1"/>
    </source>
</evidence>
<dbReference type="Gene3D" id="3.40.50.300">
    <property type="entry name" value="P-loop containing nucleotide triphosphate hydrolases"/>
    <property type="match status" value="3"/>
</dbReference>
<organism evidence="7 8">
    <name type="scientific">Paenibacillus gansuensis</name>
    <dbReference type="NCBI Taxonomy" id="306542"/>
    <lineage>
        <taxon>Bacteria</taxon>
        <taxon>Bacillati</taxon>
        <taxon>Bacillota</taxon>
        <taxon>Bacilli</taxon>
        <taxon>Bacillales</taxon>
        <taxon>Paenibacillaceae</taxon>
        <taxon>Paenibacillus</taxon>
    </lineage>
</organism>
<sequence>MSNRTKEERKEQERVDRVRAKLREGIAATEPDVLDLKGEVVDIRRHFWDEVTVNLSHPDDVIETHASLKQQSELLSERERSHQSAHKLLDKMKRLLPAPYFARIDFAEEQEGLQQVYIGTASFLDEEDGTFLVYDWRTPVASLYYDYGPGPAAYETPGGTVTGEMELKRQFIIRDGDIRFMFDTGLTIGDEILQQVLGKGANEQMKSIVATIQREQNRIIRNDSSRMLIVEGAAGSGKTSAVMQRVAYLLYKYRNTLKADQMVLFSPNPMFNSYVSAVLPELGEDNIRQTTFQDYLGRRLEPEFTVEDPYDQLEYELSAGEDPGYKARMSGIRFKSSSLFLNVLQSYKERLESEGMQFRPLRFRGRTLVSGEEMAAKFYSYGPSFRLPNRVELMKEWLLERLKEFMEQETEEAWVQEELNYLDHEKYQKAYIRMRNARKRNRSELHDSEEEELLLRRMVVDEQFRKLRTRVRHLRFVHVTALYRQLFDGNELMGALTKEAGLPEEWQGICKYTLSRLDDKRLCYEDAAPYLYLKELTEGFRMNGGVRHVLIDEAQDYTVFQFEFLHRLFPWARMTAVGDFNQAIHAAAAAFRDEQTVSSLYGEAGTERIRLTRSYRSTREIVEFTSAMVRGGEEIEPFNRSGGKPLIVRGPADPKAYAAMVAERAAGLRAEGFGSVAVICKTAAASKLVYDALSEAGAQELALVTKATQSLPKGTVVIPAYLAKGVEFDGVLIYDASAEEYGIESLRKLFYTACTRAMHRLELCTPGGLSPFLAEVPQHLYEMAEQLQPDAYRV</sequence>
<dbReference type="EMBL" id="JBHUME010000005">
    <property type="protein sequence ID" value="MFD2611904.1"/>
    <property type="molecule type" value="Genomic_DNA"/>
</dbReference>
<feature type="domain" description="UvrD-like helicase ATP-binding" evidence="6">
    <location>
        <begin position="211"/>
        <end position="618"/>
    </location>
</feature>
<evidence type="ECO:0000256" key="1">
    <source>
        <dbReference type="ARBA" id="ARBA00022741"/>
    </source>
</evidence>
<comment type="caution">
    <text evidence="7">The sequence shown here is derived from an EMBL/GenBank/DDBJ whole genome shotgun (WGS) entry which is preliminary data.</text>
</comment>
<keyword evidence="8" id="KW-1185">Reference proteome</keyword>
<feature type="binding site" evidence="5">
    <location>
        <begin position="232"/>
        <end position="239"/>
    </location>
    <ligand>
        <name>ATP</name>
        <dbReference type="ChEBI" id="CHEBI:30616"/>
    </ligand>
</feature>
<dbReference type="InterPro" id="IPR014016">
    <property type="entry name" value="UvrD-like_ATP-bd"/>
</dbReference>
<dbReference type="InterPro" id="IPR000212">
    <property type="entry name" value="DNA_helicase_UvrD/REP"/>
</dbReference>
<keyword evidence="4 5" id="KW-0067">ATP-binding</keyword>
<keyword evidence="2 5" id="KW-0378">Hydrolase</keyword>
<accession>A0ABW5P9V6</accession>
<dbReference type="PANTHER" id="PTHR11070:SF17">
    <property type="entry name" value="DNA HELICASE IV"/>
    <property type="match status" value="1"/>
</dbReference>
<keyword evidence="1 5" id="KW-0547">Nucleotide-binding</keyword>
<name>A0ABW5P9V6_9BACL</name>
<dbReference type="InterPro" id="IPR027417">
    <property type="entry name" value="P-loop_NTPase"/>
</dbReference>
<dbReference type="Pfam" id="PF00580">
    <property type="entry name" value="UvrD-helicase"/>
    <property type="match status" value="1"/>
</dbReference>